<dbReference type="InterPro" id="IPR013022">
    <property type="entry name" value="Xyl_isomerase-like_TIM-brl"/>
</dbReference>
<dbReference type="Gene3D" id="3.20.20.150">
    <property type="entry name" value="Divalent-metal-dependent TIM barrel enzymes"/>
    <property type="match status" value="1"/>
</dbReference>
<protein>
    <submittedName>
        <fullName evidence="2">D-erythrulose-1-phosphate dehydrogenase</fullName>
    </submittedName>
</protein>
<keyword evidence="3" id="KW-1185">Reference proteome</keyword>
<comment type="caution">
    <text evidence="2">The sequence shown here is derived from an EMBL/GenBank/DDBJ whole genome shotgun (WGS) entry which is preliminary data.</text>
</comment>
<dbReference type="Proteomes" id="UP000000321">
    <property type="component" value="Unassembled WGS sequence"/>
</dbReference>
<evidence type="ECO:0000259" key="1">
    <source>
        <dbReference type="Pfam" id="PF01261"/>
    </source>
</evidence>
<evidence type="ECO:0000313" key="3">
    <source>
        <dbReference type="Proteomes" id="UP000000321"/>
    </source>
</evidence>
<dbReference type="EMBL" id="AAPJ01000021">
    <property type="protein sequence ID" value="EAS48276.1"/>
    <property type="molecule type" value="Genomic_DNA"/>
</dbReference>
<gene>
    <name evidence="2" type="ORF">SI859A1_03692</name>
</gene>
<feature type="non-terminal residue" evidence="2">
    <location>
        <position position="173"/>
    </location>
</feature>
<feature type="domain" description="Xylose isomerase-like TIM barrel" evidence="1">
    <location>
        <begin position="29"/>
        <end position="172"/>
    </location>
</feature>
<organism evidence="2 3">
    <name type="scientific">Aurantimonas manganoxydans (strain ATCC BAA-1229 / DSM 21871 / SI85-9A1)</name>
    <dbReference type="NCBI Taxonomy" id="287752"/>
    <lineage>
        <taxon>Bacteria</taxon>
        <taxon>Pseudomonadati</taxon>
        <taxon>Pseudomonadota</taxon>
        <taxon>Alphaproteobacteria</taxon>
        <taxon>Hyphomicrobiales</taxon>
        <taxon>Aurantimonadaceae</taxon>
        <taxon>Aurantimonas</taxon>
    </lineage>
</organism>
<name>Q1YDE6_AURMS</name>
<evidence type="ECO:0000313" key="2">
    <source>
        <dbReference type="EMBL" id="EAS48276.1"/>
    </source>
</evidence>
<dbReference type="HOGENOM" id="CLU_1550876_0_0_5"/>
<dbReference type="RefSeq" id="WP_009207871.1">
    <property type="nucleotide sequence ID" value="NZ_AAPJ01000021.1"/>
</dbReference>
<dbReference type="SUPFAM" id="SSF51658">
    <property type="entry name" value="Xylose isomerase-like"/>
    <property type="match status" value="1"/>
</dbReference>
<dbReference type="AlphaFoldDB" id="Q1YDE6"/>
<accession>Q1YDE6</accession>
<dbReference type="Pfam" id="PF01261">
    <property type="entry name" value="AP_endonuc_2"/>
    <property type="match status" value="1"/>
</dbReference>
<sequence>MAFTLSISTNPLVNRYAEPEDLMTVVADEIGIGHLQLTHEFLNPSWPAGTLRPLVARMATAAAANGVSVTSLMTGPYGRLNHFGHPDPGVRAYTIAWFKTLADIAADLGCPAIGTQFAIMTYRDFDDPDRREALMRAALDGWADVAAHAAGRGLTWMFWEPMSVGREFGHTLD</sequence>
<dbReference type="InterPro" id="IPR036237">
    <property type="entry name" value="Xyl_isomerase-like_sf"/>
</dbReference>
<reference evidence="2 3" key="1">
    <citation type="journal article" date="2008" name="Appl. Environ. Microbiol.">
        <title>Genomic insights into Mn(II) oxidation by the marine alphaproteobacterium Aurantimonas sp. strain SI85-9A1.</title>
        <authorList>
            <person name="Dick G.J."/>
            <person name="Podell S."/>
            <person name="Johnson H.A."/>
            <person name="Rivera-Espinoza Y."/>
            <person name="Bernier-Latmani R."/>
            <person name="McCarthy J.K."/>
            <person name="Torpey J.W."/>
            <person name="Clement B.G."/>
            <person name="Gaasterland T."/>
            <person name="Tebo B.M."/>
        </authorList>
    </citation>
    <scope>NUCLEOTIDE SEQUENCE [LARGE SCALE GENOMIC DNA]</scope>
    <source>
        <strain evidence="2 3">SI85-9A1</strain>
    </source>
</reference>
<proteinExistence type="predicted"/>